<dbReference type="Pfam" id="PF06037">
    <property type="entry name" value="DUF922"/>
    <property type="match status" value="1"/>
</dbReference>
<gene>
    <name evidence="1" type="ORF">BIP78_0266</name>
</gene>
<dbReference type="KEGG" id="bih:BIP78_0266"/>
<dbReference type="InterPro" id="IPR010321">
    <property type="entry name" value="DUF922"/>
</dbReference>
<dbReference type="AlphaFoldDB" id="A0A410FSR8"/>
<evidence type="ECO:0000313" key="2">
    <source>
        <dbReference type="Proteomes" id="UP000287233"/>
    </source>
</evidence>
<dbReference type="Proteomes" id="UP000287233">
    <property type="component" value="Chromosome"/>
</dbReference>
<protein>
    <submittedName>
        <fullName evidence="1">Uncharacterized protein</fullName>
    </submittedName>
</protein>
<accession>A0A410FSR8</accession>
<dbReference type="EMBL" id="CP034928">
    <property type="protein sequence ID" value="QAA76034.1"/>
    <property type="molecule type" value="Genomic_DNA"/>
</dbReference>
<name>A0A410FSR8_BIPS1</name>
<sequence>MVRRCLGFVLCGVWMAALGWGQGAVTLRWSWQVEAAQACSSAEATLLLCQVPEGSAASVTLSVSADPARAVHVAPVAVPAGWPAASSSSGWGTATTVYRFTPPPGSAGRLVEILYRAWTDGVPALDLKLAVNISAPVPACSLAGPAPAGSREMEARLAWSADRPLTWDDFWAPPPPDRDPQAAAAIAIVIDYQLEPVLTPDGPKWRAGVGSLVVTAAMERDRSWALADRRTPTGLGHEQRHFDLAEAYRRLLEAALRGLSATGSSAAEAAQNLLSQGRAVFQEVMDRHSAAQAQYDRDTNHGRDAARQEEWDRRIAGWLSDPYLRLP</sequence>
<evidence type="ECO:0000313" key="1">
    <source>
        <dbReference type="EMBL" id="QAA76034.1"/>
    </source>
</evidence>
<proteinExistence type="predicted"/>
<organism evidence="1 2">
    <name type="scientific">Bipolaricaulis sibiricus</name>
    <dbReference type="NCBI Taxonomy" id="2501609"/>
    <lineage>
        <taxon>Bacteria</taxon>
        <taxon>Candidatus Bipolaricaulota</taxon>
        <taxon>Candidatus Bipolaricaulia</taxon>
        <taxon>Candidatus Bipolaricaulales</taxon>
        <taxon>Candidatus Bipolaricaulaceae</taxon>
        <taxon>Candidatus Bipolaricaulis</taxon>
    </lineage>
</organism>
<reference evidence="2" key="1">
    <citation type="submission" date="2018-12" db="EMBL/GenBank/DDBJ databases">
        <title>Complete genome sequence of an uncultured bacterium of the candidate phylum Bipolaricaulota.</title>
        <authorList>
            <person name="Kadnikov V.V."/>
            <person name="Mardanov A.V."/>
            <person name="Beletsky A.V."/>
            <person name="Frank Y.A."/>
            <person name="Karnachuk O.V."/>
            <person name="Ravin N.V."/>
        </authorList>
    </citation>
    <scope>NUCLEOTIDE SEQUENCE [LARGE SCALE GENOMIC DNA]</scope>
</reference>